<reference evidence="1 2" key="1">
    <citation type="submission" date="2015-01" db="EMBL/GenBank/DDBJ databases">
        <title>The Genome Sequence of Fonsecaea multimorphosa CBS 102226.</title>
        <authorList>
            <consortium name="The Broad Institute Genomics Platform"/>
            <person name="Cuomo C."/>
            <person name="de Hoog S."/>
            <person name="Gorbushina A."/>
            <person name="Stielow B."/>
            <person name="Teixiera M."/>
            <person name="Abouelleil A."/>
            <person name="Chapman S.B."/>
            <person name="Priest M."/>
            <person name="Young S.K."/>
            <person name="Wortman J."/>
            <person name="Nusbaum C."/>
            <person name="Birren B."/>
        </authorList>
    </citation>
    <scope>NUCLEOTIDE SEQUENCE [LARGE SCALE GENOMIC DNA]</scope>
    <source>
        <strain evidence="1 2">CBS 102226</strain>
    </source>
</reference>
<dbReference type="EMBL" id="KN848121">
    <property type="protein sequence ID" value="KIX91887.1"/>
    <property type="molecule type" value="Genomic_DNA"/>
</dbReference>
<dbReference type="Proteomes" id="UP000053411">
    <property type="component" value="Unassembled WGS sequence"/>
</dbReference>
<keyword evidence="2" id="KW-1185">Reference proteome</keyword>
<dbReference type="GeneID" id="27718150"/>
<sequence length="92" mass="10009">MAEAPQDVNDFILFNEAYQIFFTAGGKRKYFEVRAPEGTAAATYTHGASSVRTAREAVDRTARPALSQVPPTRTSLSSPYAEEKLKALLADA</sequence>
<dbReference type="AlphaFoldDB" id="A0A0D2JFC5"/>
<gene>
    <name evidence="1" type="ORF">Z520_12404</name>
</gene>
<name>A0A0D2JFC5_9EURO</name>
<accession>A0A0D2JFC5</accession>
<protein>
    <submittedName>
        <fullName evidence="1">Uncharacterized protein</fullName>
    </submittedName>
</protein>
<dbReference type="RefSeq" id="XP_016626010.1">
    <property type="nucleotide sequence ID" value="XM_016782890.1"/>
</dbReference>
<evidence type="ECO:0000313" key="2">
    <source>
        <dbReference type="Proteomes" id="UP000053411"/>
    </source>
</evidence>
<evidence type="ECO:0000313" key="1">
    <source>
        <dbReference type="EMBL" id="KIX91887.1"/>
    </source>
</evidence>
<proteinExistence type="predicted"/>
<dbReference type="VEuPathDB" id="FungiDB:Z520_12404"/>
<organism evidence="1 2">
    <name type="scientific">Fonsecaea multimorphosa CBS 102226</name>
    <dbReference type="NCBI Taxonomy" id="1442371"/>
    <lineage>
        <taxon>Eukaryota</taxon>
        <taxon>Fungi</taxon>
        <taxon>Dikarya</taxon>
        <taxon>Ascomycota</taxon>
        <taxon>Pezizomycotina</taxon>
        <taxon>Eurotiomycetes</taxon>
        <taxon>Chaetothyriomycetidae</taxon>
        <taxon>Chaetothyriales</taxon>
        <taxon>Herpotrichiellaceae</taxon>
        <taxon>Fonsecaea</taxon>
    </lineage>
</organism>